<keyword evidence="3" id="KW-1185">Reference proteome</keyword>
<gene>
    <name evidence="2" type="ORF">SISSUDRAFT_1038336</name>
</gene>
<protein>
    <submittedName>
        <fullName evidence="2">Uncharacterized protein</fullName>
    </submittedName>
</protein>
<feature type="compositionally biased region" description="Low complexity" evidence="1">
    <location>
        <begin position="379"/>
        <end position="391"/>
    </location>
</feature>
<feature type="region of interest" description="Disordered" evidence="1">
    <location>
        <begin position="1"/>
        <end position="58"/>
    </location>
</feature>
<evidence type="ECO:0000256" key="1">
    <source>
        <dbReference type="SAM" id="MobiDB-lite"/>
    </source>
</evidence>
<sequence>MSSKRENTYHPKNHAPRPRKHHPSSSHRPNDPHRPSKTPSSNKHPFMDKPTPPPPPSYAAVITVPSHSDNRSAYQKLQELSIDYEKYKIITLFDFLSYFTVFRGVACWAHHQCSVTRECVTELFIYALGSNRFTFIANWGNKQFPIDLSGKDDEPIITAAYLTYGGKSATPADHGNAPVACTVGTDCRLSPPQSLAIQNSINHIFAQSMYERYSLANVAKIRQELLTWIQNGETLFLIDQKLRDESTIKRSNSVAEHASATHHSEAPISNSDVRSSPQQSKRPLRERISGLGEEDSRSLLGRMSVDIGEAGPSRINNNHSGYSPSYTESSGNSREPTPHRSDNRHNSLPPLQDSPRYNPPQSPEEPRPIVLGYGSPDSTFHPTPHNPNQPTTYFYELQSLRQPYSF</sequence>
<feature type="compositionally biased region" description="Polar residues" evidence="1">
    <location>
        <begin position="267"/>
        <end position="281"/>
    </location>
</feature>
<accession>A0A165WWJ7</accession>
<feature type="compositionally biased region" description="Polar residues" evidence="1">
    <location>
        <begin position="314"/>
        <end position="335"/>
    </location>
</feature>
<dbReference type="EMBL" id="KV428522">
    <property type="protein sequence ID" value="KZT31593.1"/>
    <property type="molecule type" value="Genomic_DNA"/>
</dbReference>
<evidence type="ECO:0000313" key="2">
    <source>
        <dbReference type="EMBL" id="KZT31593.1"/>
    </source>
</evidence>
<proteinExistence type="predicted"/>
<reference evidence="2 3" key="1">
    <citation type="journal article" date="2016" name="Mol. Biol. Evol.">
        <title>Comparative Genomics of Early-Diverging Mushroom-Forming Fungi Provides Insights into the Origins of Lignocellulose Decay Capabilities.</title>
        <authorList>
            <person name="Nagy L.G."/>
            <person name="Riley R."/>
            <person name="Tritt A."/>
            <person name="Adam C."/>
            <person name="Daum C."/>
            <person name="Floudas D."/>
            <person name="Sun H."/>
            <person name="Yadav J.S."/>
            <person name="Pangilinan J."/>
            <person name="Larsson K.H."/>
            <person name="Matsuura K."/>
            <person name="Barry K."/>
            <person name="Labutti K."/>
            <person name="Kuo R."/>
            <person name="Ohm R.A."/>
            <person name="Bhattacharya S.S."/>
            <person name="Shirouzu T."/>
            <person name="Yoshinaga Y."/>
            <person name="Martin F.M."/>
            <person name="Grigoriev I.V."/>
            <person name="Hibbett D.S."/>
        </authorList>
    </citation>
    <scope>NUCLEOTIDE SEQUENCE [LARGE SCALE GENOMIC DNA]</scope>
    <source>
        <strain evidence="2 3">HHB10207 ss-3</strain>
    </source>
</reference>
<name>A0A165WWJ7_9AGAM</name>
<evidence type="ECO:0000313" key="3">
    <source>
        <dbReference type="Proteomes" id="UP000076798"/>
    </source>
</evidence>
<organism evidence="2 3">
    <name type="scientific">Sistotremastrum suecicum HHB10207 ss-3</name>
    <dbReference type="NCBI Taxonomy" id="1314776"/>
    <lineage>
        <taxon>Eukaryota</taxon>
        <taxon>Fungi</taxon>
        <taxon>Dikarya</taxon>
        <taxon>Basidiomycota</taxon>
        <taxon>Agaricomycotina</taxon>
        <taxon>Agaricomycetes</taxon>
        <taxon>Sistotremastrales</taxon>
        <taxon>Sistotremastraceae</taxon>
        <taxon>Sistotremastrum</taxon>
    </lineage>
</organism>
<dbReference type="AlphaFoldDB" id="A0A165WWJ7"/>
<dbReference type="Proteomes" id="UP000076798">
    <property type="component" value="Unassembled WGS sequence"/>
</dbReference>
<feature type="region of interest" description="Disordered" evidence="1">
    <location>
        <begin position="249"/>
        <end position="391"/>
    </location>
</feature>
<feature type="compositionally biased region" description="Basic residues" evidence="1">
    <location>
        <begin position="11"/>
        <end position="25"/>
    </location>
</feature>
<feature type="compositionally biased region" description="Basic and acidic residues" evidence="1">
    <location>
        <begin position="336"/>
        <end position="345"/>
    </location>
</feature>